<sequence length="59" mass="6909">MTMYIKVRKSWHKYEYAIYTANKIARSQSIKSWWTIGGAIRAAIKLATDLGIEFRETKI</sequence>
<accession>A0A0F9RFH9</accession>
<organism evidence="1">
    <name type="scientific">marine sediment metagenome</name>
    <dbReference type="NCBI Taxonomy" id="412755"/>
    <lineage>
        <taxon>unclassified sequences</taxon>
        <taxon>metagenomes</taxon>
        <taxon>ecological metagenomes</taxon>
    </lineage>
</organism>
<reference evidence="1" key="1">
    <citation type="journal article" date="2015" name="Nature">
        <title>Complex archaea that bridge the gap between prokaryotes and eukaryotes.</title>
        <authorList>
            <person name="Spang A."/>
            <person name="Saw J.H."/>
            <person name="Jorgensen S.L."/>
            <person name="Zaremba-Niedzwiedzka K."/>
            <person name="Martijn J."/>
            <person name="Lind A.E."/>
            <person name="van Eijk R."/>
            <person name="Schleper C."/>
            <person name="Guy L."/>
            <person name="Ettema T.J."/>
        </authorList>
    </citation>
    <scope>NUCLEOTIDE SEQUENCE</scope>
</reference>
<name>A0A0F9RFH9_9ZZZZ</name>
<dbReference type="EMBL" id="LAZR01001224">
    <property type="protein sequence ID" value="KKN48372.1"/>
    <property type="molecule type" value="Genomic_DNA"/>
</dbReference>
<proteinExistence type="predicted"/>
<gene>
    <name evidence="1" type="ORF">LCGC14_0653190</name>
</gene>
<protein>
    <submittedName>
        <fullName evidence="1">Uncharacterized protein</fullName>
    </submittedName>
</protein>
<evidence type="ECO:0000313" key="1">
    <source>
        <dbReference type="EMBL" id="KKN48372.1"/>
    </source>
</evidence>
<dbReference type="AlphaFoldDB" id="A0A0F9RFH9"/>
<comment type="caution">
    <text evidence="1">The sequence shown here is derived from an EMBL/GenBank/DDBJ whole genome shotgun (WGS) entry which is preliminary data.</text>
</comment>